<sequence>MARGRKRVCSSIPSGESTSQIEDNEVSTQLPVKGKKKFKKIAASRTQDGKIILSSENNIWFGHPEVSSLVATTIRTNFTVFCPTWRKTPEEVRVKWSNVFKDKVHYTSNPKADVKKAFFDKAKDRLRDILYYTNTDDEKPDWMSATSFAELKAYRNSDAFKKLSESGKANRTKHAVGDKIPGTHNMGSISSIELAERMIREDEEGKYQRFLNYSSKYIATTVCLLMKRPKKQRAELLEKGEDFDEDELFAEIVGCFRKGHLYGIGSAADLYNKRPSTYSTPRSTVTSYVGTGILSRLQKDNAKLKEETQKLKEDTEARFKETDETIMKMQEKLHTLDATCSQFTRFRQDPHEDGSN</sequence>
<gene>
    <name evidence="3" type="ORF">RND81_11G063700</name>
</gene>
<protein>
    <recommendedName>
        <fullName evidence="5">Myb-like domain-containing protein</fullName>
    </recommendedName>
</protein>
<dbReference type="EMBL" id="JBDFQZ010000011">
    <property type="protein sequence ID" value="KAK9676241.1"/>
    <property type="molecule type" value="Genomic_DNA"/>
</dbReference>
<accession>A0AAW1HHK3</accession>
<evidence type="ECO:0000256" key="2">
    <source>
        <dbReference type="SAM" id="MobiDB-lite"/>
    </source>
</evidence>
<comment type="caution">
    <text evidence="3">The sequence shown here is derived from an EMBL/GenBank/DDBJ whole genome shotgun (WGS) entry which is preliminary data.</text>
</comment>
<dbReference type="AlphaFoldDB" id="A0AAW1HHK3"/>
<name>A0AAW1HHK3_SAPOF</name>
<evidence type="ECO:0000313" key="3">
    <source>
        <dbReference type="EMBL" id="KAK9676241.1"/>
    </source>
</evidence>
<evidence type="ECO:0000256" key="1">
    <source>
        <dbReference type="SAM" id="Coils"/>
    </source>
</evidence>
<keyword evidence="1" id="KW-0175">Coiled coil</keyword>
<dbReference type="Proteomes" id="UP001443914">
    <property type="component" value="Unassembled WGS sequence"/>
</dbReference>
<reference evidence="3" key="1">
    <citation type="submission" date="2024-03" db="EMBL/GenBank/DDBJ databases">
        <title>WGS assembly of Saponaria officinalis var. Norfolk2.</title>
        <authorList>
            <person name="Jenkins J."/>
            <person name="Shu S."/>
            <person name="Grimwood J."/>
            <person name="Barry K."/>
            <person name="Goodstein D."/>
            <person name="Schmutz J."/>
            <person name="Leebens-Mack J."/>
            <person name="Osbourn A."/>
        </authorList>
    </citation>
    <scope>NUCLEOTIDE SEQUENCE [LARGE SCALE GENOMIC DNA]</scope>
    <source>
        <strain evidence="3">JIC</strain>
    </source>
</reference>
<evidence type="ECO:0008006" key="5">
    <source>
        <dbReference type="Google" id="ProtNLM"/>
    </source>
</evidence>
<proteinExistence type="predicted"/>
<feature type="coiled-coil region" evidence="1">
    <location>
        <begin position="294"/>
        <end position="332"/>
    </location>
</feature>
<keyword evidence="4" id="KW-1185">Reference proteome</keyword>
<evidence type="ECO:0000313" key="4">
    <source>
        <dbReference type="Proteomes" id="UP001443914"/>
    </source>
</evidence>
<organism evidence="3 4">
    <name type="scientific">Saponaria officinalis</name>
    <name type="common">Common soapwort</name>
    <name type="synonym">Lychnis saponaria</name>
    <dbReference type="NCBI Taxonomy" id="3572"/>
    <lineage>
        <taxon>Eukaryota</taxon>
        <taxon>Viridiplantae</taxon>
        <taxon>Streptophyta</taxon>
        <taxon>Embryophyta</taxon>
        <taxon>Tracheophyta</taxon>
        <taxon>Spermatophyta</taxon>
        <taxon>Magnoliopsida</taxon>
        <taxon>eudicotyledons</taxon>
        <taxon>Gunneridae</taxon>
        <taxon>Pentapetalae</taxon>
        <taxon>Caryophyllales</taxon>
        <taxon>Caryophyllaceae</taxon>
        <taxon>Caryophylleae</taxon>
        <taxon>Saponaria</taxon>
    </lineage>
</organism>
<feature type="compositionally biased region" description="Polar residues" evidence="2">
    <location>
        <begin position="11"/>
        <end position="26"/>
    </location>
</feature>
<feature type="region of interest" description="Disordered" evidence="2">
    <location>
        <begin position="1"/>
        <end position="26"/>
    </location>
</feature>